<sequence length="591" mass="64829">MSSSHLSMAYRVFSSNPWDASCVTWACLRASEWGSARKSLNPRARSEGIFGLRAPHVKPNVGSGDDWSEMITDVTALNLFLLRINGVASTMSTLTKMTRTVKKLEVPRPLKSTTSSAHNRNSVLDVKINSVDDLIVLTEAVAYQMMQGNFDRALQSNVSTMYSNLKLYGAQLEALYKDFLDRFFVVFRNGSQDERLDKKTRLHLLELIELRAKNWQGSDYMSQYYRHRGTHAEPLLVPTMDGSGTGALGGSVSPTLAAPAEPPAMLAPGELIKPSGKFPKPTKIPGKNYSKDEVVIRNADSGKVMGIKGRRVHMIEELSDTIISFQRVSPGAKERLVQITGPNEENVNHAKHLIGDTIRRNASPVRLEGALEGGALGASRASLDSTGSDERPREKSPHNNSRALLHSFSTNDAALGEYKYTVTFGEHSIKITGNNLDLVKTAKLVLDEYFDSAGALEAMGLGSGDFFTLSQRPAAALLLRDDSALNGADDEVFVSNAPNSLDDQQGGGSRQTYSYETLVQYADSPLSKLPPAGLAAFPSELARKVTLDVPRARPAWSVYRPATRAHCVPRHPYHPPHRPNYLAALLCRNFY</sequence>
<keyword evidence="5" id="KW-1185">Reference proteome</keyword>
<accession>A0A8S4RS19</accession>
<dbReference type="Gene3D" id="3.30.1370.10">
    <property type="entry name" value="K Homology domain, type 1"/>
    <property type="match status" value="1"/>
</dbReference>
<dbReference type="InterPro" id="IPR036612">
    <property type="entry name" value="KH_dom_type_1_sf"/>
</dbReference>
<reference evidence="4" key="1">
    <citation type="submission" date="2022-03" db="EMBL/GenBank/DDBJ databases">
        <authorList>
            <person name="Lindestad O."/>
        </authorList>
    </citation>
    <scope>NUCLEOTIDE SEQUENCE</scope>
</reference>
<dbReference type="InterPro" id="IPR004088">
    <property type="entry name" value="KH_dom_type_1"/>
</dbReference>
<evidence type="ECO:0000313" key="5">
    <source>
        <dbReference type="Proteomes" id="UP000838756"/>
    </source>
</evidence>
<evidence type="ECO:0000313" key="4">
    <source>
        <dbReference type="EMBL" id="CAH2240607.1"/>
    </source>
</evidence>
<feature type="domain" description="K Homology" evidence="3">
    <location>
        <begin position="288"/>
        <end position="359"/>
    </location>
</feature>
<dbReference type="AlphaFoldDB" id="A0A8S4RS19"/>
<dbReference type="GO" id="GO:0008190">
    <property type="term" value="F:eukaryotic initiation factor 4E binding"/>
    <property type="evidence" value="ECO:0007669"/>
    <property type="project" value="InterPro"/>
</dbReference>
<dbReference type="GO" id="GO:0005737">
    <property type="term" value="C:cytoplasm"/>
    <property type="evidence" value="ECO:0007669"/>
    <property type="project" value="TreeGrafter"/>
</dbReference>
<dbReference type="PANTHER" id="PTHR20849:SF2">
    <property type="entry name" value="EUKARYOTIC TRANSLATION INITIATION FACTOR 4E-BINDING PROTEIN MEXTLI"/>
    <property type="match status" value="1"/>
</dbReference>
<dbReference type="Gene3D" id="1.25.40.180">
    <property type="match status" value="1"/>
</dbReference>
<gene>
    <name evidence="4" type="primary">jg21080</name>
    <name evidence="4" type="ORF">PAEG_LOCUS17181</name>
</gene>
<dbReference type="Pfam" id="PF00013">
    <property type="entry name" value="KH_1"/>
    <property type="match status" value="1"/>
</dbReference>
<dbReference type="GO" id="GO:0003723">
    <property type="term" value="F:RNA binding"/>
    <property type="evidence" value="ECO:0007669"/>
    <property type="project" value="UniProtKB-UniRule"/>
</dbReference>
<dbReference type="PANTHER" id="PTHR20849">
    <property type="entry name" value="EUKARYOTIC TRANSLATION INITIATION FACTOR 4E-BINDING PROTEIN MEXTLI"/>
    <property type="match status" value="1"/>
</dbReference>
<dbReference type="PROSITE" id="PS50084">
    <property type="entry name" value="KH_TYPE_1"/>
    <property type="match status" value="1"/>
</dbReference>
<feature type="compositionally biased region" description="Basic and acidic residues" evidence="2">
    <location>
        <begin position="388"/>
        <end position="397"/>
    </location>
</feature>
<dbReference type="SMART" id="SM00322">
    <property type="entry name" value="KH"/>
    <property type="match status" value="1"/>
</dbReference>
<dbReference type="FunFam" id="3.30.1370.10:FF:000072">
    <property type="entry name" value="Uncharacterized protein, isoform A"/>
    <property type="match status" value="1"/>
</dbReference>
<dbReference type="SUPFAM" id="SSF54791">
    <property type="entry name" value="Eukaryotic type KH-domain (KH-domain type I)"/>
    <property type="match status" value="1"/>
</dbReference>
<dbReference type="GO" id="GO:1901190">
    <property type="term" value="P:regulation of formation of translation initiation ternary complex"/>
    <property type="evidence" value="ECO:0007669"/>
    <property type="project" value="TreeGrafter"/>
</dbReference>
<proteinExistence type="predicted"/>
<dbReference type="Proteomes" id="UP000838756">
    <property type="component" value="Unassembled WGS sequence"/>
</dbReference>
<dbReference type="OrthoDB" id="6357832at2759"/>
<keyword evidence="1" id="KW-0694">RNA-binding</keyword>
<name>A0A8S4RS19_9NEOP</name>
<dbReference type="GO" id="GO:0034518">
    <property type="term" value="C:RNA cap binding complex"/>
    <property type="evidence" value="ECO:0007669"/>
    <property type="project" value="TreeGrafter"/>
</dbReference>
<comment type="caution">
    <text evidence="4">The sequence shown here is derived from an EMBL/GenBank/DDBJ whole genome shotgun (WGS) entry which is preliminary data.</text>
</comment>
<protein>
    <submittedName>
        <fullName evidence="4">Jg21080 protein</fullName>
    </submittedName>
</protein>
<evidence type="ECO:0000256" key="2">
    <source>
        <dbReference type="SAM" id="MobiDB-lite"/>
    </source>
</evidence>
<dbReference type="GO" id="GO:0003743">
    <property type="term" value="F:translation initiation factor activity"/>
    <property type="evidence" value="ECO:0007669"/>
    <property type="project" value="TreeGrafter"/>
</dbReference>
<dbReference type="GO" id="GO:0045727">
    <property type="term" value="P:positive regulation of translation"/>
    <property type="evidence" value="ECO:0007669"/>
    <property type="project" value="InterPro"/>
</dbReference>
<dbReference type="EMBL" id="CAKXAJ010025534">
    <property type="protein sequence ID" value="CAH2240607.1"/>
    <property type="molecule type" value="Genomic_DNA"/>
</dbReference>
<feature type="region of interest" description="Disordered" evidence="2">
    <location>
        <begin position="378"/>
        <end position="404"/>
    </location>
</feature>
<dbReference type="InterPro" id="IPR040160">
    <property type="entry name" value="Mxt"/>
</dbReference>
<evidence type="ECO:0000259" key="3">
    <source>
        <dbReference type="SMART" id="SM00322"/>
    </source>
</evidence>
<organism evidence="4 5">
    <name type="scientific">Pararge aegeria aegeria</name>
    <dbReference type="NCBI Taxonomy" id="348720"/>
    <lineage>
        <taxon>Eukaryota</taxon>
        <taxon>Metazoa</taxon>
        <taxon>Ecdysozoa</taxon>
        <taxon>Arthropoda</taxon>
        <taxon>Hexapoda</taxon>
        <taxon>Insecta</taxon>
        <taxon>Pterygota</taxon>
        <taxon>Neoptera</taxon>
        <taxon>Endopterygota</taxon>
        <taxon>Lepidoptera</taxon>
        <taxon>Glossata</taxon>
        <taxon>Ditrysia</taxon>
        <taxon>Papilionoidea</taxon>
        <taxon>Nymphalidae</taxon>
        <taxon>Satyrinae</taxon>
        <taxon>Satyrini</taxon>
        <taxon>Parargina</taxon>
        <taxon>Pararge</taxon>
    </lineage>
</organism>
<dbReference type="InterPro" id="IPR004087">
    <property type="entry name" value="KH_dom"/>
</dbReference>
<evidence type="ECO:0000256" key="1">
    <source>
        <dbReference type="PROSITE-ProRule" id="PRU00117"/>
    </source>
</evidence>
<dbReference type="CDD" id="cd22454">
    <property type="entry name" value="KH-I_Mextli_like"/>
    <property type="match status" value="1"/>
</dbReference>